<feature type="compositionally biased region" description="Low complexity" evidence="1">
    <location>
        <begin position="12"/>
        <end position="22"/>
    </location>
</feature>
<comment type="caution">
    <text evidence="3">The sequence shown here is derived from an EMBL/GenBank/DDBJ whole genome shotgun (WGS) entry which is preliminary data.</text>
</comment>
<dbReference type="SMART" id="SM00517">
    <property type="entry name" value="PolyA"/>
    <property type="match status" value="1"/>
</dbReference>
<evidence type="ECO:0000313" key="4">
    <source>
        <dbReference type="Proteomes" id="UP001054837"/>
    </source>
</evidence>
<organism evidence="3 4">
    <name type="scientific">Caerostris darwini</name>
    <dbReference type="NCBI Taxonomy" id="1538125"/>
    <lineage>
        <taxon>Eukaryota</taxon>
        <taxon>Metazoa</taxon>
        <taxon>Ecdysozoa</taxon>
        <taxon>Arthropoda</taxon>
        <taxon>Chelicerata</taxon>
        <taxon>Arachnida</taxon>
        <taxon>Araneae</taxon>
        <taxon>Araneomorphae</taxon>
        <taxon>Entelegynae</taxon>
        <taxon>Araneoidea</taxon>
        <taxon>Araneidae</taxon>
        <taxon>Caerostris</taxon>
    </lineage>
</organism>
<dbReference type="SUPFAM" id="SSF63570">
    <property type="entry name" value="PABC (PABP) domain"/>
    <property type="match status" value="1"/>
</dbReference>
<dbReference type="PROSITE" id="PS51309">
    <property type="entry name" value="PABC"/>
    <property type="match status" value="1"/>
</dbReference>
<dbReference type="AlphaFoldDB" id="A0AAV4T1P3"/>
<reference evidence="3 4" key="1">
    <citation type="submission" date="2021-06" db="EMBL/GenBank/DDBJ databases">
        <title>Caerostris darwini draft genome.</title>
        <authorList>
            <person name="Kono N."/>
            <person name="Arakawa K."/>
        </authorList>
    </citation>
    <scope>NUCLEOTIDE SEQUENCE [LARGE SCALE GENOMIC DNA]</scope>
</reference>
<gene>
    <name evidence="3" type="primary">AVEN_80308_1</name>
    <name evidence="3" type="ORF">CDAR_466641</name>
</gene>
<feature type="compositionally biased region" description="Basic residues" evidence="1">
    <location>
        <begin position="1"/>
        <end position="11"/>
    </location>
</feature>
<sequence length="139" mass="16261">MYRNGNKRSRSNRNNNKASKSSTIQPQSFSPYPQYVAAEAVVANFQSVSPYEEIYSCCAEQQQKELIGEELYYYVYQWYPERAGKLTGMLLELDINSLLQMLRDGKFLRDMVERALQALLDHYAQQRKKNQMVVKESEN</sequence>
<dbReference type="EMBL" id="BPLQ01008795">
    <property type="protein sequence ID" value="GIY39366.1"/>
    <property type="molecule type" value="Genomic_DNA"/>
</dbReference>
<evidence type="ECO:0000259" key="2">
    <source>
        <dbReference type="PROSITE" id="PS51309"/>
    </source>
</evidence>
<feature type="region of interest" description="Disordered" evidence="1">
    <location>
        <begin position="1"/>
        <end position="27"/>
    </location>
</feature>
<dbReference type="Pfam" id="PF00658">
    <property type="entry name" value="MLLE"/>
    <property type="match status" value="1"/>
</dbReference>
<name>A0AAV4T1P3_9ARAC</name>
<evidence type="ECO:0000256" key="1">
    <source>
        <dbReference type="SAM" id="MobiDB-lite"/>
    </source>
</evidence>
<dbReference type="InterPro" id="IPR036053">
    <property type="entry name" value="PABP-dom"/>
</dbReference>
<dbReference type="Proteomes" id="UP001054837">
    <property type="component" value="Unassembled WGS sequence"/>
</dbReference>
<dbReference type="InterPro" id="IPR002004">
    <property type="entry name" value="PABP_HYD_C"/>
</dbReference>
<protein>
    <submittedName>
        <fullName evidence="3">PABC domain-containing protein</fullName>
    </submittedName>
</protein>
<dbReference type="GO" id="GO:0003723">
    <property type="term" value="F:RNA binding"/>
    <property type="evidence" value="ECO:0007669"/>
    <property type="project" value="InterPro"/>
</dbReference>
<dbReference type="Gene3D" id="1.10.1900.10">
    <property type="entry name" value="c-terminal domain of poly(a) binding protein"/>
    <property type="match status" value="1"/>
</dbReference>
<keyword evidence="4" id="KW-1185">Reference proteome</keyword>
<evidence type="ECO:0000313" key="3">
    <source>
        <dbReference type="EMBL" id="GIY39366.1"/>
    </source>
</evidence>
<accession>A0AAV4T1P3</accession>
<proteinExistence type="predicted"/>
<feature type="domain" description="PABC" evidence="2">
    <location>
        <begin position="47"/>
        <end position="124"/>
    </location>
</feature>